<dbReference type="NCBIfam" id="TIGR01845">
    <property type="entry name" value="outer_NodT"/>
    <property type="match status" value="1"/>
</dbReference>
<dbReference type="Pfam" id="PF02321">
    <property type="entry name" value="OEP"/>
    <property type="match status" value="2"/>
</dbReference>
<evidence type="ECO:0000313" key="4">
    <source>
        <dbReference type="Proteomes" id="UP000052230"/>
    </source>
</evidence>
<dbReference type="PANTHER" id="PTHR30203:SF32">
    <property type="entry name" value="CATION EFFLUX SYSTEM PROTEIN CUSC"/>
    <property type="match status" value="1"/>
</dbReference>
<comment type="caution">
    <text evidence="3">The sequence shown here is derived from an EMBL/GenBank/DDBJ whole genome shotgun (WGS) entry which is preliminary data.</text>
</comment>
<dbReference type="Gene3D" id="1.20.1600.10">
    <property type="entry name" value="Outer membrane efflux proteins (OEP)"/>
    <property type="match status" value="1"/>
</dbReference>
<protein>
    <submittedName>
        <fullName evidence="3">Outer membrane protein oprM</fullName>
    </submittedName>
</protein>
<keyword evidence="2" id="KW-0812">Transmembrane</keyword>
<dbReference type="Gene3D" id="2.20.200.10">
    <property type="entry name" value="Outer membrane efflux proteins (OEP)"/>
    <property type="match status" value="1"/>
</dbReference>
<keyword evidence="2" id="KW-0472">Membrane</keyword>
<keyword evidence="4" id="KW-1185">Reference proteome</keyword>
<dbReference type="InterPro" id="IPR010131">
    <property type="entry name" value="MdtP/NodT-like"/>
</dbReference>
<dbReference type="EMBL" id="CCXZ01000157">
    <property type="protein sequence ID" value="CEG17322.1"/>
    <property type="molecule type" value="Genomic_DNA"/>
</dbReference>
<dbReference type="AlphaFoldDB" id="A0A0U5FFV1"/>
<reference evidence="3 4" key="1">
    <citation type="submission" date="2014-09" db="EMBL/GenBank/DDBJ databases">
        <authorList>
            <person name="Regsiter A."/>
        </authorList>
    </citation>
    <scope>NUCLEOTIDE SEQUENCE [LARGE SCALE GENOMIC DNA]</scope>
</reference>
<dbReference type="InterPro" id="IPR003423">
    <property type="entry name" value="OMP_efflux"/>
</dbReference>
<keyword evidence="2" id="KW-1134">Transmembrane beta strand</keyword>
<comment type="subcellular location">
    <subcellularLocation>
        <location evidence="2">Cell outer membrane</location>
        <topology evidence="2">Lipid-anchor</topology>
    </subcellularLocation>
</comment>
<dbReference type="SUPFAM" id="SSF56954">
    <property type="entry name" value="Outer membrane efflux proteins (OEP)"/>
    <property type="match status" value="1"/>
</dbReference>
<accession>A0A0U5FFV1</accession>
<gene>
    <name evidence="3" type="primary">oprM</name>
    <name evidence="3" type="ORF">XAC3562_610194</name>
</gene>
<dbReference type="Proteomes" id="UP000052230">
    <property type="component" value="Unassembled WGS sequence"/>
</dbReference>
<keyword evidence="2" id="KW-0564">Palmitate</keyword>
<dbReference type="GO" id="GO:0015562">
    <property type="term" value="F:efflux transmembrane transporter activity"/>
    <property type="evidence" value="ECO:0007669"/>
    <property type="project" value="InterPro"/>
</dbReference>
<organism evidence="3 4">
    <name type="scientific">Xanthomonas citri pv. citri</name>
    <dbReference type="NCBI Taxonomy" id="611301"/>
    <lineage>
        <taxon>Bacteria</taxon>
        <taxon>Pseudomonadati</taxon>
        <taxon>Pseudomonadota</taxon>
        <taxon>Gammaproteobacteria</taxon>
        <taxon>Lysobacterales</taxon>
        <taxon>Lysobacteraceae</taxon>
        <taxon>Xanthomonas</taxon>
    </lineage>
</organism>
<evidence type="ECO:0000256" key="1">
    <source>
        <dbReference type="ARBA" id="ARBA00007613"/>
    </source>
</evidence>
<dbReference type="PANTHER" id="PTHR30203">
    <property type="entry name" value="OUTER MEMBRANE CATION EFFLUX PROTEIN"/>
    <property type="match status" value="1"/>
</dbReference>
<proteinExistence type="inferred from homology"/>
<evidence type="ECO:0000313" key="3">
    <source>
        <dbReference type="EMBL" id="CEG17322.1"/>
    </source>
</evidence>
<comment type="similarity">
    <text evidence="1 2">Belongs to the outer membrane factor (OMF) (TC 1.B.17) family.</text>
</comment>
<keyword evidence="2" id="KW-0449">Lipoprotein</keyword>
<sequence length="524" mass="56443">MACSSAVHSLLRPHRNRQDTDMTTIRTTLCALGVASVLSGCTLMPRYTRPDAPVPAQFAGTDVSVAPPAAAATADTGNNADTAYIADIGWRQVFTDPTLQQVIALALDNNRDLRVAALNIEVARAQYRVDRAALLPAIDGTGTANNARTPSELAIPGQPQVFRTYSANIGISAYELDLFGRVRSLKEQALQQFLSTAEARRSTHISLVAEVATAYLTLAADQQLLQLAQSTLTSQSDSYRLQQRSFELGVASQLTLRQAQTTVETARVDVERYTAQVAQDRNALVLLVGTQVPVELLPHALPDNASVEGNVLASVPAGLPSQLLQRRPDILEAERNLRAANANIGAARAAFFPSISLTASTGSSSSSLSRLFDAGTRAWSFVPTLTLPIFNAGRNRANLDMAKANRDIEVARYEKSIQSAFREVSDALAQRDTLGRQLQAQQALVDATADSYRLSQARFERGIDSYLQALDAQRSLYSAQQTLINTQLSRFTNLVTFYKAMGGGWLQTAAPTAVASPAAEPPRG</sequence>
<evidence type="ECO:0000256" key="2">
    <source>
        <dbReference type="RuleBase" id="RU362097"/>
    </source>
</evidence>
<dbReference type="GO" id="GO:0009279">
    <property type="term" value="C:cell outer membrane"/>
    <property type="evidence" value="ECO:0007669"/>
    <property type="project" value="UniProtKB-SubCell"/>
</dbReference>
<name>A0A0U5FFV1_XANCI</name>